<gene>
    <name evidence="7" type="primary">rfcL</name>
    <name evidence="10" type="ORF">ENX77_06395</name>
</gene>
<comment type="function">
    <text evidence="7">Part of the RFC clamp loader complex which loads the PCNA sliding clamp onto DNA.</text>
</comment>
<evidence type="ECO:0000256" key="5">
    <source>
        <dbReference type="ARBA" id="ARBA00022840"/>
    </source>
</evidence>
<dbReference type="PANTHER" id="PTHR23389">
    <property type="entry name" value="CHROMOSOME TRANSMISSION FIDELITY FACTOR 18"/>
    <property type="match status" value="1"/>
</dbReference>
<evidence type="ECO:0000256" key="1">
    <source>
        <dbReference type="ARBA" id="ARBA00006878"/>
    </source>
</evidence>
<evidence type="ECO:0000256" key="2">
    <source>
        <dbReference type="ARBA" id="ARBA00014793"/>
    </source>
</evidence>
<dbReference type="InterPro" id="IPR027417">
    <property type="entry name" value="P-loop_NTPase"/>
</dbReference>
<evidence type="ECO:0000256" key="8">
    <source>
        <dbReference type="SAM" id="MobiDB-lite"/>
    </source>
</evidence>
<keyword evidence="3 7" id="KW-0235">DNA replication</keyword>
<evidence type="ECO:0000256" key="4">
    <source>
        <dbReference type="ARBA" id="ARBA00022741"/>
    </source>
</evidence>
<dbReference type="InterPro" id="IPR023935">
    <property type="entry name" value="Rep_factor-C_lsu"/>
</dbReference>
<reference evidence="10" key="1">
    <citation type="journal article" date="2020" name="mSystems">
        <title>Genome- and Community-Level Interaction Insights into Carbon Utilization and Element Cycling Functions of Hydrothermarchaeota in Hydrothermal Sediment.</title>
        <authorList>
            <person name="Zhou Z."/>
            <person name="Liu Y."/>
            <person name="Xu W."/>
            <person name="Pan J."/>
            <person name="Luo Z.H."/>
            <person name="Li M."/>
        </authorList>
    </citation>
    <scope>NUCLEOTIDE SEQUENCE [LARGE SCALE GENOMIC DNA]</scope>
    <source>
        <strain evidence="10">SpSt-97</strain>
    </source>
</reference>
<dbReference type="GO" id="GO:0003689">
    <property type="term" value="F:DNA clamp loader activity"/>
    <property type="evidence" value="ECO:0007669"/>
    <property type="project" value="UniProtKB-UniRule"/>
</dbReference>
<keyword evidence="5 7" id="KW-0067">ATP-binding</keyword>
<sequence length="476" mass="55275">MLWVEKYRPKKIGDVIADRTIIENVLTWAENWKRGIRQKPLLLAGPPGTGKTSLALALANTMEWEVVELNASDQRSWQVIYRIVGEGAFNETISDGGEFYSTKFGKLKLIILDEVDNIHKKEDFGGEATLLKLIKRNPPQPMILIANDPYALSAELRKNVIMITFKRLNKNQIVKALSRICQTEGIKCDPEALNLIAENAGGDLRAAINDLQAIAEGRDSIKAGDVITSKRTQEIDVFKLMQKIFKTKIPAHGDAMLIDESPEDLIDWIEENLPLEYLGEDLVNAYKILSDADIFLGRVRRRQFYRLWRYATYLMTTGVQQMKKEAKRGFTRYRNPSLWSKLVYAKQRREMYLNILRKIGKYSHMSSNKAKEFYPYLKFLLNSLEIEKAAKIAAFYSLNRDEIIFLVGEENGKKIHEFIEKHRIHRVEDEEFLKGFAITEKKKEVEEIEEKEEKKKEKRERKREKKTKETTLDFFT</sequence>
<dbReference type="PANTHER" id="PTHR23389:SF6">
    <property type="entry name" value="REPLICATION FACTOR C SUBUNIT 1"/>
    <property type="match status" value="1"/>
</dbReference>
<dbReference type="Gene3D" id="1.10.8.60">
    <property type="match status" value="1"/>
</dbReference>
<dbReference type="InterPro" id="IPR003593">
    <property type="entry name" value="AAA+_ATPase"/>
</dbReference>
<dbReference type="SUPFAM" id="SSF52540">
    <property type="entry name" value="P-loop containing nucleoside triphosphate hydrolases"/>
    <property type="match status" value="1"/>
</dbReference>
<dbReference type="EMBL" id="DTPI01000032">
    <property type="protein sequence ID" value="HGE66725.1"/>
    <property type="molecule type" value="Genomic_DNA"/>
</dbReference>
<evidence type="ECO:0000256" key="7">
    <source>
        <dbReference type="HAMAP-Rule" id="MF_01508"/>
    </source>
</evidence>
<evidence type="ECO:0000256" key="6">
    <source>
        <dbReference type="ARBA" id="ARBA00032141"/>
    </source>
</evidence>
<dbReference type="Pfam" id="PF21960">
    <property type="entry name" value="RCF1-5-like_lid"/>
    <property type="match status" value="1"/>
</dbReference>
<accession>A0A7C3YQI9</accession>
<protein>
    <recommendedName>
        <fullName evidence="2 7">Replication factor C large subunit</fullName>
        <shortName evidence="7">RFC large subunit</shortName>
    </recommendedName>
    <alternativeName>
        <fullName evidence="6 7">Clamp loader large subunit</fullName>
    </alternativeName>
</protein>
<name>A0A7C3YQI9_9EURY</name>
<dbReference type="NCBIfam" id="NF003229">
    <property type="entry name" value="PRK04195.1-5"/>
    <property type="match status" value="1"/>
</dbReference>
<evidence type="ECO:0000259" key="9">
    <source>
        <dbReference type="SMART" id="SM00382"/>
    </source>
</evidence>
<keyword evidence="4 7" id="KW-0547">Nucleotide-binding</keyword>
<evidence type="ECO:0000256" key="3">
    <source>
        <dbReference type="ARBA" id="ARBA00022705"/>
    </source>
</evidence>
<feature type="domain" description="AAA+ ATPase" evidence="9">
    <location>
        <begin position="37"/>
        <end position="167"/>
    </location>
</feature>
<dbReference type="Pfam" id="PF00004">
    <property type="entry name" value="AAA"/>
    <property type="match status" value="1"/>
</dbReference>
<comment type="similarity">
    <text evidence="1 7">Belongs to the activator 1 small subunits family. RfcL subfamily.</text>
</comment>
<dbReference type="GO" id="GO:0006260">
    <property type="term" value="P:DNA replication"/>
    <property type="evidence" value="ECO:0007669"/>
    <property type="project" value="UniProtKB-UniRule"/>
</dbReference>
<feature type="region of interest" description="Disordered" evidence="8">
    <location>
        <begin position="447"/>
        <end position="476"/>
    </location>
</feature>
<comment type="caution">
    <text evidence="10">The sequence shown here is derived from an EMBL/GenBank/DDBJ whole genome shotgun (WGS) entry which is preliminary data.</text>
</comment>
<dbReference type="CDD" id="cd00009">
    <property type="entry name" value="AAA"/>
    <property type="match status" value="1"/>
</dbReference>
<dbReference type="GO" id="GO:0005524">
    <property type="term" value="F:ATP binding"/>
    <property type="evidence" value="ECO:0007669"/>
    <property type="project" value="UniProtKB-UniRule"/>
</dbReference>
<dbReference type="CDD" id="cd18140">
    <property type="entry name" value="HLD_clamp_RFC"/>
    <property type="match status" value="1"/>
</dbReference>
<feature type="binding site" evidence="7">
    <location>
        <begin position="45"/>
        <end position="52"/>
    </location>
    <ligand>
        <name>ATP</name>
        <dbReference type="ChEBI" id="CHEBI:30616"/>
    </ligand>
</feature>
<dbReference type="Gene3D" id="3.40.50.300">
    <property type="entry name" value="P-loop containing nucleotide triphosphate hydrolases"/>
    <property type="match status" value="1"/>
</dbReference>
<evidence type="ECO:0000313" key="10">
    <source>
        <dbReference type="EMBL" id="HGE66725.1"/>
    </source>
</evidence>
<dbReference type="AlphaFoldDB" id="A0A7C3YQI9"/>
<organism evidence="10">
    <name type="scientific">Geoglobus ahangari</name>
    <dbReference type="NCBI Taxonomy" id="113653"/>
    <lineage>
        <taxon>Archaea</taxon>
        <taxon>Methanobacteriati</taxon>
        <taxon>Methanobacteriota</taxon>
        <taxon>Archaeoglobi</taxon>
        <taxon>Archaeoglobales</taxon>
        <taxon>Archaeoglobaceae</taxon>
        <taxon>Geoglobus</taxon>
    </lineage>
</organism>
<dbReference type="SMART" id="SM00382">
    <property type="entry name" value="AAA"/>
    <property type="match status" value="1"/>
</dbReference>
<dbReference type="GO" id="GO:0016887">
    <property type="term" value="F:ATP hydrolysis activity"/>
    <property type="evidence" value="ECO:0007669"/>
    <property type="project" value="InterPro"/>
</dbReference>
<dbReference type="NCBIfam" id="NF003234">
    <property type="entry name" value="PRK04195.2-4"/>
    <property type="match status" value="1"/>
</dbReference>
<proteinExistence type="inferred from homology"/>
<comment type="subunit">
    <text evidence="7">Heteromultimer composed of small subunits (RfcS) and large subunits (RfcL).</text>
</comment>
<feature type="compositionally biased region" description="Basic residues" evidence="8">
    <location>
        <begin position="456"/>
        <end position="465"/>
    </location>
</feature>
<dbReference type="InterPro" id="IPR003959">
    <property type="entry name" value="ATPase_AAA_core"/>
</dbReference>
<feature type="compositionally biased region" description="Basic and acidic residues" evidence="8">
    <location>
        <begin position="466"/>
        <end position="476"/>
    </location>
</feature>
<dbReference type="InterPro" id="IPR047854">
    <property type="entry name" value="RFC_lid"/>
</dbReference>
<dbReference type="HAMAP" id="MF_01508">
    <property type="entry name" value="RfcL"/>
    <property type="match status" value="1"/>
</dbReference>